<dbReference type="InterPro" id="IPR036291">
    <property type="entry name" value="NAD(P)-bd_dom_sf"/>
</dbReference>
<dbReference type="NCBIfam" id="NF007440">
    <property type="entry name" value="PRK09987.1"/>
    <property type="match status" value="1"/>
</dbReference>
<reference evidence="8" key="1">
    <citation type="submission" date="2023-01" db="EMBL/GenBank/DDBJ databases">
        <title>Biogeochemical cycle of methane in antarctic sediments.</title>
        <authorList>
            <person name="Roldan D.M."/>
            <person name="Menes R.J."/>
        </authorList>
    </citation>
    <scope>NUCLEOTIDE SEQUENCE [LARGE SCALE GENOMIC DNA]</scope>
    <source>
        <strain evidence="8">K-2018 MAG008</strain>
    </source>
</reference>
<keyword evidence="9" id="KW-1185">Reference proteome</keyword>
<dbReference type="Pfam" id="PF04321">
    <property type="entry name" value="RmlD_sub_bind"/>
    <property type="match status" value="1"/>
</dbReference>
<name>A0AA43Q6G0_9GAMM</name>
<proteinExistence type="inferred from homology"/>
<dbReference type="Gene3D" id="3.90.25.10">
    <property type="entry name" value="UDP-galactose 4-epimerase, domain 1"/>
    <property type="match status" value="1"/>
</dbReference>
<dbReference type="Proteomes" id="UP001160519">
    <property type="component" value="Unassembled WGS sequence"/>
</dbReference>
<dbReference type="EMBL" id="JAQSDF010000006">
    <property type="protein sequence ID" value="MDI1230188.1"/>
    <property type="molecule type" value="Genomic_DNA"/>
</dbReference>
<comment type="pathway">
    <text evidence="1 6">Carbohydrate biosynthesis; dTDP-L-rhamnose biosynthesis.</text>
</comment>
<dbReference type="NCBIfam" id="TIGR01214">
    <property type="entry name" value="rmlD"/>
    <property type="match status" value="1"/>
</dbReference>
<feature type="domain" description="RmlD-like substrate binding" evidence="7">
    <location>
        <begin position="1"/>
        <end position="294"/>
    </location>
</feature>
<evidence type="ECO:0000256" key="4">
    <source>
        <dbReference type="ARBA" id="ARBA00017099"/>
    </source>
</evidence>
<evidence type="ECO:0000256" key="5">
    <source>
        <dbReference type="ARBA" id="ARBA00048200"/>
    </source>
</evidence>
<dbReference type="Gene3D" id="3.40.50.720">
    <property type="entry name" value="NAD(P)-binding Rossmann-like Domain"/>
    <property type="match status" value="1"/>
</dbReference>
<dbReference type="SUPFAM" id="SSF51735">
    <property type="entry name" value="NAD(P)-binding Rossmann-fold domains"/>
    <property type="match status" value="1"/>
</dbReference>
<sequence>MKMLLTGCNGQVGWELARALLPLGEIIAVNRTQADLADLDSLRQAVQKYNADVIVNAAAYTAVDKAETEKDLAFLINAEAPGVLAEAAKKTGALLIHYSTDYVFDGTKTSAYAEDDVPNPVNIYGQSKLAGEQAIQASGVDYMILRTSWVYAARGHNFLKSILRLAAEREELNIVADQIGSPTWARLIAETTAHILRQSLLERREGGFNSGLYHLTSAGETSWHGFARMIVDVAQQQQNQALKNHTINPIATAAYPLPAKRPANSRLATGRLEQHFGLTMPAWDQALTLCIKDIADSVHH</sequence>
<accession>A0AA43Q6G0</accession>
<evidence type="ECO:0000256" key="2">
    <source>
        <dbReference type="ARBA" id="ARBA00010944"/>
    </source>
</evidence>
<dbReference type="GO" id="GO:0019305">
    <property type="term" value="P:dTDP-rhamnose biosynthetic process"/>
    <property type="evidence" value="ECO:0007669"/>
    <property type="project" value="TreeGrafter"/>
</dbReference>
<evidence type="ECO:0000259" key="7">
    <source>
        <dbReference type="Pfam" id="PF04321"/>
    </source>
</evidence>
<comment type="cofactor">
    <cofactor evidence="6">
        <name>Mg(2+)</name>
        <dbReference type="ChEBI" id="CHEBI:18420"/>
    </cofactor>
    <text evidence="6">Binds 1 Mg(2+) ion per monomer.</text>
</comment>
<dbReference type="CDD" id="cd05254">
    <property type="entry name" value="dTDP_HR_like_SDR_e"/>
    <property type="match status" value="1"/>
</dbReference>
<evidence type="ECO:0000256" key="3">
    <source>
        <dbReference type="ARBA" id="ARBA00012929"/>
    </source>
</evidence>
<dbReference type="GO" id="GO:0005829">
    <property type="term" value="C:cytosol"/>
    <property type="evidence" value="ECO:0007669"/>
    <property type="project" value="TreeGrafter"/>
</dbReference>
<evidence type="ECO:0000256" key="6">
    <source>
        <dbReference type="RuleBase" id="RU364082"/>
    </source>
</evidence>
<dbReference type="InterPro" id="IPR005913">
    <property type="entry name" value="dTDP_dehydrorham_reduct"/>
</dbReference>
<dbReference type="PANTHER" id="PTHR10491:SF4">
    <property type="entry name" value="METHIONINE ADENOSYLTRANSFERASE 2 SUBUNIT BETA"/>
    <property type="match status" value="1"/>
</dbReference>
<comment type="function">
    <text evidence="6">Catalyzes the reduction of dTDP-6-deoxy-L-lyxo-4-hexulose to yield dTDP-L-rhamnose.</text>
</comment>
<organism evidence="8 9">
    <name type="scientific">Candidatus Methylobacter titanis</name>
    <dbReference type="NCBI Taxonomy" id="3053457"/>
    <lineage>
        <taxon>Bacteria</taxon>
        <taxon>Pseudomonadati</taxon>
        <taxon>Pseudomonadota</taxon>
        <taxon>Gammaproteobacteria</taxon>
        <taxon>Methylococcales</taxon>
        <taxon>Methylococcaceae</taxon>
        <taxon>Methylobacter</taxon>
    </lineage>
</organism>
<evidence type="ECO:0000313" key="9">
    <source>
        <dbReference type="Proteomes" id="UP001160519"/>
    </source>
</evidence>
<dbReference type="GO" id="GO:0008831">
    <property type="term" value="F:dTDP-4-dehydrorhamnose reductase activity"/>
    <property type="evidence" value="ECO:0007669"/>
    <property type="project" value="UniProtKB-EC"/>
</dbReference>
<gene>
    <name evidence="8" type="primary">rfbD</name>
    <name evidence="8" type="ORF">PSU93_03450</name>
</gene>
<comment type="similarity">
    <text evidence="2 6">Belongs to the dTDP-4-dehydrorhamnose reductase family.</text>
</comment>
<comment type="catalytic activity">
    <reaction evidence="5 6">
        <text>dTDP-beta-L-rhamnose + NADP(+) = dTDP-4-dehydro-beta-L-rhamnose + NADPH + H(+)</text>
        <dbReference type="Rhea" id="RHEA:21796"/>
        <dbReference type="ChEBI" id="CHEBI:15378"/>
        <dbReference type="ChEBI" id="CHEBI:57510"/>
        <dbReference type="ChEBI" id="CHEBI:57783"/>
        <dbReference type="ChEBI" id="CHEBI:58349"/>
        <dbReference type="ChEBI" id="CHEBI:62830"/>
        <dbReference type="EC" id="1.1.1.133"/>
    </reaction>
</comment>
<evidence type="ECO:0000256" key="1">
    <source>
        <dbReference type="ARBA" id="ARBA00004781"/>
    </source>
</evidence>
<keyword evidence="6" id="KW-0521">NADP</keyword>
<protein>
    <recommendedName>
        <fullName evidence="4 6">dTDP-4-dehydrorhamnose reductase</fullName>
        <ecNumber evidence="3 6">1.1.1.133</ecNumber>
    </recommendedName>
</protein>
<evidence type="ECO:0000313" key="8">
    <source>
        <dbReference type="EMBL" id="MDI1230188.1"/>
    </source>
</evidence>
<comment type="caution">
    <text evidence="8">The sequence shown here is derived from an EMBL/GenBank/DDBJ whole genome shotgun (WGS) entry which is preliminary data.</text>
</comment>
<dbReference type="PANTHER" id="PTHR10491">
    <property type="entry name" value="DTDP-4-DEHYDRORHAMNOSE REDUCTASE"/>
    <property type="match status" value="1"/>
</dbReference>
<dbReference type="AlphaFoldDB" id="A0AA43Q6G0"/>
<dbReference type="EC" id="1.1.1.133" evidence="3 6"/>
<dbReference type="InterPro" id="IPR029903">
    <property type="entry name" value="RmlD-like-bd"/>
</dbReference>
<keyword evidence="6 8" id="KW-0560">Oxidoreductase</keyword>